<feature type="coiled-coil region" evidence="1">
    <location>
        <begin position="167"/>
        <end position="217"/>
    </location>
</feature>
<dbReference type="AlphaFoldDB" id="A0A6L2NVS0"/>
<feature type="region of interest" description="Disordered" evidence="2">
    <location>
        <begin position="1"/>
        <end position="37"/>
    </location>
</feature>
<feature type="region of interest" description="Disordered" evidence="2">
    <location>
        <begin position="96"/>
        <end position="115"/>
    </location>
</feature>
<comment type="caution">
    <text evidence="3">The sequence shown here is derived from an EMBL/GenBank/DDBJ whole genome shotgun (WGS) entry which is preliminary data.</text>
</comment>
<dbReference type="EMBL" id="BKCJ010010176">
    <property type="protein sequence ID" value="GEU90401.1"/>
    <property type="molecule type" value="Genomic_DNA"/>
</dbReference>
<accession>A0A6L2NVS0</accession>
<evidence type="ECO:0000256" key="2">
    <source>
        <dbReference type="SAM" id="MobiDB-lite"/>
    </source>
</evidence>
<name>A0A6L2NVS0_TANCI</name>
<sequence>MRDGQIVTETVQRRAPGNTGTKGIQTTGSGVNNSGKKEKGAVLDAEAKAFLTNVECTAPYDQPLALTTTNLFEANHEDVYDSDVDEGPHTSAAFMANISSTGGTNGSSSSHINEEEHLNSEVDSVLDENMITYDEYQNDSRVEVVPTVVSADEAALERNKVKHDLDMAIVERNKRNAELEEENMMLKSTLKSKVVSIENLQQESKQVLSEKKTLEDKYLEEIVVLTNANKVATNVLKGLGYSNPRYGKQAKIAQHALYDGHVLLNPNHPPTRVHDSEESLVYAEVCKIKMAERPGHALPINYAKLNVLYDQFVPQKELSRE</sequence>
<feature type="compositionally biased region" description="Low complexity" evidence="2">
    <location>
        <begin position="99"/>
        <end position="110"/>
    </location>
</feature>
<reference evidence="3" key="1">
    <citation type="journal article" date="2019" name="Sci. Rep.">
        <title>Draft genome of Tanacetum cinerariifolium, the natural source of mosquito coil.</title>
        <authorList>
            <person name="Yamashiro T."/>
            <person name="Shiraishi A."/>
            <person name="Satake H."/>
            <person name="Nakayama K."/>
        </authorList>
    </citation>
    <scope>NUCLEOTIDE SEQUENCE</scope>
</reference>
<evidence type="ECO:0000256" key="1">
    <source>
        <dbReference type="SAM" id="Coils"/>
    </source>
</evidence>
<organism evidence="3">
    <name type="scientific">Tanacetum cinerariifolium</name>
    <name type="common">Dalmatian daisy</name>
    <name type="synonym">Chrysanthemum cinerariifolium</name>
    <dbReference type="NCBI Taxonomy" id="118510"/>
    <lineage>
        <taxon>Eukaryota</taxon>
        <taxon>Viridiplantae</taxon>
        <taxon>Streptophyta</taxon>
        <taxon>Embryophyta</taxon>
        <taxon>Tracheophyta</taxon>
        <taxon>Spermatophyta</taxon>
        <taxon>Magnoliopsida</taxon>
        <taxon>eudicotyledons</taxon>
        <taxon>Gunneridae</taxon>
        <taxon>Pentapetalae</taxon>
        <taxon>asterids</taxon>
        <taxon>campanulids</taxon>
        <taxon>Asterales</taxon>
        <taxon>Asteraceae</taxon>
        <taxon>Asteroideae</taxon>
        <taxon>Anthemideae</taxon>
        <taxon>Anthemidinae</taxon>
        <taxon>Tanacetum</taxon>
    </lineage>
</organism>
<protein>
    <recommendedName>
        <fullName evidence="4">Gag-Pol polyprotein</fullName>
    </recommendedName>
</protein>
<evidence type="ECO:0008006" key="4">
    <source>
        <dbReference type="Google" id="ProtNLM"/>
    </source>
</evidence>
<evidence type="ECO:0000313" key="3">
    <source>
        <dbReference type="EMBL" id="GEU90401.1"/>
    </source>
</evidence>
<feature type="compositionally biased region" description="Polar residues" evidence="2">
    <location>
        <begin position="18"/>
        <end position="34"/>
    </location>
</feature>
<gene>
    <name evidence="3" type="ORF">Tci_062379</name>
</gene>
<keyword evidence="1" id="KW-0175">Coiled coil</keyword>
<proteinExistence type="predicted"/>